<accession>A0A2A2SEJ0</accession>
<name>A0A2A2SEJ0_9SPHN</name>
<dbReference type="AlphaFoldDB" id="A0A2A2SEJ0"/>
<proteinExistence type="predicted"/>
<keyword evidence="2" id="KW-1185">Reference proteome</keyword>
<evidence type="ECO:0000313" key="2">
    <source>
        <dbReference type="Proteomes" id="UP000218151"/>
    </source>
</evidence>
<dbReference type="EMBL" id="NSLI01000003">
    <property type="protein sequence ID" value="PAX07615.1"/>
    <property type="molecule type" value="Genomic_DNA"/>
</dbReference>
<gene>
    <name evidence="1" type="ORF">CKY28_08160</name>
</gene>
<dbReference type="InterPro" id="IPR045617">
    <property type="entry name" value="DUF6445"/>
</dbReference>
<dbReference type="RefSeq" id="WP_095997858.1">
    <property type="nucleotide sequence ID" value="NZ_NSLI01000003.1"/>
</dbReference>
<sequence length="224" mass="23929">MSGPDIKARLIGRELQPLVVVDGFAPDPDALRAAAVAASFGPAGRHYPGIRASLPPDYLPAQAPVIATVLREVFGCARSMRLLDASYSIVTAAPDKLAMQQRLPHVDAVAPGRIALVHYLSPEGGDGTAFFRHRSTGFETIDEARAPTYFGRLAAELRRSPPPPAYVAGDTPLFERFAHAEARYNRALIYRSSLLHSGAISEGSALSPDPTVGRLTITAFLEAS</sequence>
<protein>
    <recommendedName>
        <fullName evidence="3">TauD/TfdA-like domain-containing protein</fullName>
    </recommendedName>
</protein>
<reference evidence="2" key="1">
    <citation type="submission" date="2017-09" db="EMBL/GenBank/DDBJ databases">
        <authorList>
            <person name="Feng G."/>
            <person name="Zhu H."/>
        </authorList>
    </citation>
    <scope>NUCLEOTIDE SEQUENCE [LARGE SCALE GENOMIC DNA]</scope>
    <source>
        <strain evidence="2">1PNM-20</strain>
    </source>
</reference>
<organism evidence="1 2">
    <name type="scientific">Sphingomonas lenta</name>
    <dbReference type="NCBI Taxonomy" id="1141887"/>
    <lineage>
        <taxon>Bacteria</taxon>
        <taxon>Pseudomonadati</taxon>
        <taxon>Pseudomonadota</taxon>
        <taxon>Alphaproteobacteria</taxon>
        <taxon>Sphingomonadales</taxon>
        <taxon>Sphingomonadaceae</taxon>
        <taxon>Sphingomonas</taxon>
    </lineage>
</organism>
<dbReference type="Pfam" id="PF20043">
    <property type="entry name" value="DUF6445"/>
    <property type="match status" value="1"/>
</dbReference>
<dbReference type="OrthoDB" id="7630206at2"/>
<dbReference type="Proteomes" id="UP000218151">
    <property type="component" value="Unassembled WGS sequence"/>
</dbReference>
<evidence type="ECO:0008006" key="3">
    <source>
        <dbReference type="Google" id="ProtNLM"/>
    </source>
</evidence>
<comment type="caution">
    <text evidence="1">The sequence shown here is derived from an EMBL/GenBank/DDBJ whole genome shotgun (WGS) entry which is preliminary data.</text>
</comment>
<evidence type="ECO:0000313" key="1">
    <source>
        <dbReference type="EMBL" id="PAX07615.1"/>
    </source>
</evidence>